<accession>A0A0H2RLC5</accession>
<keyword evidence="3" id="KW-1185">Reference proteome</keyword>
<evidence type="ECO:0000313" key="2">
    <source>
        <dbReference type="EMBL" id="KLO05636.1"/>
    </source>
</evidence>
<feature type="compositionally biased region" description="Basic and acidic residues" evidence="1">
    <location>
        <begin position="552"/>
        <end position="569"/>
    </location>
</feature>
<evidence type="ECO:0000313" key="3">
    <source>
        <dbReference type="Proteomes" id="UP000053477"/>
    </source>
</evidence>
<dbReference type="AlphaFoldDB" id="A0A0H2RLC5"/>
<name>A0A0H2RLC5_9AGAM</name>
<feature type="compositionally biased region" description="Polar residues" evidence="1">
    <location>
        <begin position="388"/>
        <end position="400"/>
    </location>
</feature>
<dbReference type="EMBL" id="KQ086282">
    <property type="protein sequence ID" value="KLO05636.1"/>
    <property type="molecule type" value="Genomic_DNA"/>
</dbReference>
<protein>
    <submittedName>
        <fullName evidence="2">Uncharacterized protein</fullName>
    </submittedName>
</protein>
<dbReference type="InParanoid" id="A0A0H2RLC5"/>
<proteinExistence type="predicted"/>
<organism evidence="2 3">
    <name type="scientific">Schizopora paradoxa</name>
    <dbReference type="NCBI Taxonomy" id="27342"/>
    <lineage>
        <taxon>Eukaryota</taxon>
        <taxon>Fungi</taxon>
        <taxon>Dikarya</taxon>
        <taxon>Basidiomycota</taxon>
        <taxon>Agaricomycotina</taxon>
        <taxon>Agaricomycetes</taxon>
        <taxon>Hymenochaetales</taxon>
        <taxon>Schizoporaceae</taxon>
        <taxon>Schizopora</taxon>
    </lineage>
</organism>
<reference evidence="2 3" key="1">
    <citation type="submission" date="2015-04" db="EMBL/GenBank/DDBJ databases">
        <title>Complete genome sequence of Schizopora paradoxa KUC8140, a cosmopolitan wood degrader in East Asia.</title>
        <authorList>
            <consortium name="DOE Joint Genome Institute"/>
            <person name="Min B."/>
            <person name="Park H."/>
            <person name="Jang Y."/>
            <person name="Kim J.-J."/>
            <person name="Kim K.H."/>
            <person name="Pangilinan J."/>
            <person name="Lipzen A."/>
            <person name="Riley R."/>
            <person name="Grigoriev I.V."/>
            <person name="Spatafora J.W."/>
            <person name="Choi I.-G."/>
        </authorList>
    </citation>
    <scope>NUCLEOTIDE SEQUENCE [LARGE SCALE GENOMIC DNA]</scope>
    <source>
        <strain evidence="2 3">KUC8140</strain>
    </source>
</reference>
<feature type="compositionally biased region" description="Low complexity" evidence="1">
    <location>
        <begin position="517"/>
        <end position="526"/>
    </location>
</feature>
<evidence type="ECO:0000256" key="1">
    <source>
        <dbReference type="SAM" id="MobiDB-lite"/>
    </source>
</evidence>
<feature type="region of interest" description="Disordered" evidence="1">
    <location>
        <begin position="165"/>
        <end position="213"/>
    </location>
</feature>
<gene>
    <name evidence="2" type="ORF">SCHPADRAFT_896094</name>
</gene>
<feature type="compositionally biased region" description="Polar residues" evidence="1">
    <location>
        <begin position="573"/>
        <end position="586"/>
    </location>
</feature>
<sequence length="641" mass="69768">MDTRNTVTRTLVIQNLTVVVNCEKGFGSKPMKLVLNVSDDPEGAQLTAQGIVPLVSNDPKSVSSRVSITNKKIRILKRLVSTIEEELEEADEDQAPSERRYRLCFIDEMKELMAAINPYKDAGSPNQVLELDVARVAPGQVIEGALMLPNVPKGPLSRQWVVIGSESREEETGQQPSTATGSRKRKASNQDVANDDDHPQAGPSTAQEVGEERQCRWAHKDLLGWVIKEDAELIQAGRELGKTLAGFSSINGTAFTLEPLNLHIPTFTMSNTNSSEFHMNNLTIVVTCDTELQARPLFMGLSQKLVINVTNPVVENAIISRPITSLPASNHADVSAVAVNALAAIAPPTPSPTNVSAVAANALTAIAPPTPRPTQTEGSPVMTVSSVTESYTSPQSNSITAEGRMEPSPAATVSSVTESYTSSQPELKDSTPRVDALVETPRVDDVRVNTQDYERVLSAIKRDPEGCREILELNISPIRFPSSYRTPPPGAVSDETTIPDSLQSARTWMLNLRSPGAERTANASSTRRARPPNHAVDLFDQRAPSSSKRRRVDPDESPTKRLGSHRLDRIVPNPTSHNASSTTLARPTNAEAHRTLRYVSLEPVPLLSGGEVRPEWLAEAEEINRKGRAAFEVKLKKPYLN</sequence>
<dbReference type="Proteomes" id="UP000053477">
    <property type="component" value="Unassembled WGS sequence"/>
</dbReference>
<feature type="region of interest" description="Disordered" evidence="1">
    <location>
        <begin position="513"/>
        <end position="589"/>
    </location>
</feature>
<feature type="region of interest" description="Disordered" evidence="1">
    <location>
        <begin position="388"/>
        <end position="414"/>
    </location>
</feature>